<dbReference type="InterPro" id="IPR016187">
    <property type="entry name" value="CTDL_fold"/>
</dbReference>
<dbReference type="EMBL" id="OB669680">
    <property type="protein sequence ID" value="CAD7234739.1"/>
    <property type="molecule type" value="Genomic_DNA"/>
</dbReference>
<gene>
    <name evidence="1" type="ORF">CTOB1V02_LOCUS12555</name>
</gene>
<dbReference type="Pfam" id="PF00059">
    <property type="entry name" value="Lectin_C"/>
    <property type="match status" value="2"/>
</dbReference>
<dbReference type="SMART" id="SM00034">
    <property type="entry name" value="CLECT"/>
    <property type="match status" value="2"/>
</dbReference>
<dbReference type="InterPro" id="IPR050111">
    <property type="entry name" value="C-type_lectin/snaclec_domain"/>
</dbReference>
<organism evidence="1">
    <name type="scientific">Cyprideis torosa</name>
    <dbReference type="NCBI Taxonomy" id="163714"/>
    <lineage>
        <taxon>Eukaryota</taxon>
        <taxon>Metazoa</taxon>
        <taxon>Ecdysozoa</taxon>
        <taxon>Arthropoda</taxon>
        <taxon>Crustacea</taxon>
        <taxon>Oligostraca</taxon>
        <taxon>Ostracoda</taxon>
        <taxon>Podocopa</taxon>
        <taxon>Podocopida</taxon>
        <taxon>Cytherocopina</taxon>
        <taxon>Cytheroidea</taxon>
        <taxon>Cytherideidae</taxon>
        <taxon>Cyprideis</taxon>
    </lineage>
</organism>
<name>A0A7R8WN01_9CRUS</name>
<dbReference type="CDD" id="cd00037">
    <property type="entry name" value="CLECT"/>
    <property type="match status" value="2"/>
</dbReference>
<evidence type="ECO:0000313" key="1">
    <source>
        <dbReference type="EMBL" id="CAD7234739.1"/>
    </source>
</evidence>
<proteinExistence type="predicted"/>
<dbReference type="AlphaFoldDB" id="A0A7R8WN01"/>
<reference evidence="1" key="1">
    <citation type="submission" date="2020-11" db="EMBL/GenBank/DDBJ databases">
        <authorList>
            <person name="Tran Van P."/>
        </authorList>
    </citation>
    <scope>NUCLEOTIDE SEQUENCE</scope>
</reference>
<dbReference type="PANTHER" id="PTHR22803">
    <property type="entry name" value="MANNOSE, PHOSPHOLIPASE, LECTIN RECEPTOR RELATED"/>
    <property type="match status" value="1"/>
</dbReference>
<sequence>MSLFLFFILAIFSSANAKTCNHPFEETPGGKCLFNPMEVLRVTWDEGQRICRWMNENGHLVEFQSYEELQDVTGYLNEHYGSCSHWPSGGVWIGAVEVADSNEFIWQSTNSTVVVANWIQGQPNSPTSGDAAMMSCEFAFGWFDKERDDVLPILCEIPPRAKCPPAFTPVGETCYYLGDTTTNWENAQEFCSILAPHGKLVELETLEEIYALTEFIISNGNDRHCWIGAEERGRDDEYEWASSGRPVLVTNWHNAYDPDPGTDDAIYLSSGIGGSKYRWNDAPRNSSYYELCEADPADLS</sequence>
<dbReference type="PROSITE" id="PS50041">
    <property type="entry name" value="C_TYPE_LECTIN_2"/>
    <property type="match status" value="2"/>
</dbReference>
<dbReference type="Gene3D" id="3.10.100.10">
    <property type="entry name" value="Mannose-Binding Protein A, subunit A"/>
    <property type="match status" value="2"/>
</dbReference>
<dbReference type="InterPro" id="IPR001304">
    <property type="entry name" value="C-type_lectin-like"/>
</dbReference>
<dbReference type="SUPFAM" id="SSF56436">
    <property type="entry name" value="C-type lectin-like"/>
    <property type="match status" value="2"/>
</dbReference>
<dbReference type="OrthoDB" id="6331336at2759"/>
<protein>
    <submittedName>
        <fullName evidence="1">Uncharacterized protein</fullName>
    </submittedName>
</protein>
<dbReference type="InterPro" id="IPR016186">
    <property type="entry name" value="C-type_lectin-like/link_sf"/>
</dbReference>
<accession>A0A7R8WN01</accession>